<keyword evidence="1" id="KW-0812">Transmembrane</keyword>
<dbReference type="Gene3D" id="3.90.190.10">
    <property type="entry name" value="Protein tyrosine phosphatase superfamily"/>
    <property type="match status" value="1"/>
</dbReference>
<dbReference type="EMBL" id="CAJNOQ010016410">
    <property type="protein sequence ID" value="CAF1380422.1"/>
    <property type="molecule type" value="Genomic_DNA"/>
</dbReference>
<dbReference type="Pfam" id="PF00102">
    <property type="entry name" value="Y_phosphatase"/>
    <property type="match status" value="1"/>
</dbReference>
<dbReference type="InterPro" id="IPR000242">
    <property type="entry name" value="PTP_cat"/>
</dbReference>
<accession>A0A815JFV5</accession>
<dbReference type="InterPro" id="IPR000387">
    <property type="entry name" value="Tyr_Pase_dom"/>
</dbReference>
<dbReference type="Proteomes" id="UP000681722">
    <property type="component" value="Unassembled WGS sequence"/>
</dbReference>
<dbReference type="InterPro" id="IPR016130">
    <property type="entry name" value="Tyr_Pase_AS"/>
</dbReference>
<dbReference type="InterPro" id="IPR029021">
    <property type="entry name" value="Prot-tyrosine_phosphatase-like"/>
</dbReference>
<sequence length="387" mass="45073">MLLLRSPSLVSTNIYTFISLIFIIGIPLATVDTCSKTPSCQLFLYILPMLTILNCLSLYISSNTWLEATSYVPFVFLILSFCSLLICIILSSSILTLYKNRLMLCYLVYNCISIIVVIAIIVLVSITYLLGTIFCQKRKNQMTLDQQQEICYTNEIIDVNQLVVRYNDTDDAFICMCKLPGRKTRRDVRNLSTDLTYIQNTYNIDIIVTLNEEKDLSFMNTNYEQFDFNIYVNSIKSRNIQHIYHSIRDKFIAKSMRNYINFIFKIVKYIHDGKRILVHCMGGAGRTGTVVVCIQLVLEHLSKPQQQSLFSRIIHYPCCYLFINQCNVCKIIYRTRQIRKQTIHNPFQIFFIHEFYARLQSKKYMQKTLIQTTVDNGDSLVLDTDEL</sequence>
<dbReference type="InterPro" id="IPR003595">
    <property type="entry name" value="Tyr_Pase_cat"/>
</dbReference>
<dbReference type="EMBL" id="CAJOBC010081148">
    <property type="protein sequence ID" value="CAF4274765.1"/>
    <property type="molecule type" value="Genomic_DNA"/>
</dbReference>
<reference evidence="3" key="1">
    <citation type="submission" date="2021-02" db="EMBL/GenBank/DDBJ databases">
        <authorList>
            <person name="Nowell W R."/>
        </authorList>
    </citation>
    <scope>NUCLEOTIDE SEQUENCE</scope>
</reference>
<protein>
    <recommendedName>
        <fullName evidence="2">Tyrosine specific protein phosphatases domain-containing protein</fullName>
    </recommendedName>
</protein>
<evidence type="ECO:0000313" key="3">
    <source>
        <dbReference type="EMBL" id="CAF1380422.1"/>
    </source>
</evidence>
<feature type="domain" description="Tyrosine specific protein phosphatases" evidence="2">
    <location>
        <begin position="257"/>
        <end position="350"/>
    </location>
</feature>
<feature type="transmembrane region" description="Helical" evidence="1">
    <location>
        <begin position="107"/>
        <end position="130"/>
    </location>
</feature>
<feature type="transmembrane region" description="Helical" evidence="1">
    <location>
        <begin position="42"/>
        <end position="60"/>
    </location>
</feature>
<dbReference type="AlphaFoldDB" id="A0A815JFV5"/>
<keyword evidence="1" id="KW-1133">Transmembrane helix</keyword>
<keyword evidence="5" id="KW-1185">Reference proteome</keyword>
<gene>
    <name evidence="3" type="ORF">GPM918_LOCUS32300</name>
    <name evidence="4" type="ORF">SRO942_LOCUS32971</name>
</gene>
<dbReference type="GO" id="GO:0004725">
    <property type="term" value="F:protein tyrosine phosphatase activity"/>
    <property type="evidence" value="ECO:0007669"/>
    <property type="project" value="InterPro"/>
</dbReference>
<evidence type="ECO:0000313" key="4">
    <source>
        <dbReference type="EMBL" id="CAF4274765.1"/>
    </source>
</evidence>
<dbReference type="SMART" id="SM00404">
    <property type="entry name" value="PTPc_motif"/>
    <property type="match status" value="1"/>
</dbReference>
<keyword evidence="1" id="KW-0472">Membrane</keyword>
<dbReference type="PROSITE" id="PS00383">
    <property type="entry name" value="TYR_PHOSPHATASE_1"/>
    <property type="match status" value="1"/>
</dbReference>
<evidence type="ECO:0000256" key="1">
    <source>
        <dbReference type="SAM" id="Phobius"/>
    </source>
</evidence>
<dbReference type="OrthoDB" id="19045at2759"/>
<feature type="transmembrane region" description="Helical" evidence="1">
    <location>
        <begin position="12"/>
        <end position="30"/>
    </location>
</feature>
<dbReference type="Proteomes" id="UP000663829">
    <property type="component" value="Unassembled WGS sequence"/>
</dbReference>
<name>A0A815JFV5_9BILA</name>
<evidence type="ECO:0000313" key="5">
    <source>
        <dbReference type="Proteomes" id="UP000663829"/>
    </source>
</evidence>
<proteinExistence type="predicted"/>
<organism evidence="3 5">
    <name type="scientific">Didymodactylos carnosus</name>
    <dbReference type="NCBI Taxonomy" id="1234261"/>
    <lineage>
        <taxon>Eukaryota</taxon>
        <taxon>Metazoa</taxon>
        <taxon>Spiralia</taxon>
        <taxon>Gnathifera</taxon>
        <taxon>Rotifera</taxon>
        <taxon>Eurotatoria</taxon>
        <taxon>Bdelloidea</taxon>
        <taxon>Philodinida</taxon>
        <taxon>Philodinidae</taxon>
        <taxon>Didymodactylos</taxon>
    </lineage>
</organism>
<comment type="caution">
    <text evidence="3">The sequence shown here is derived from an EMBL/GenBank/DDBJ whole genome shotgun (WGS) entry which is preliminary data.</text>
</comment>
<feature type="transmembrane region" description="Helical" evidence="1">
    <location>
        <begin position="72"/>
        <end position="95"/>
    </location>
</feature>
<dbReference type="PROSITE" id="PS50056">
    <property type="entry name" value="TYR_PHOSPHATASE_2"/>
    <property type="match status" value="1"/>
</dbReference>
<dbReference type="SUPFAM" id="SSF52799">
    <property type="entry name" value="(Phosphotyrosine protein) phosphatases II"/>
    <property type="match status" value="1"/>
</dbReference>
<evidence type="ECO:0000259" key="2">
    <source>
        <dbReference type="PROSITE" id="PS50056"/>
    </source>
</evidence>